<feature type="compositionally biased region" description="Acidic residues" evidence="17">
    <location>
        <begin position="923"/>
        <end position="934"/>
    </location>
</feature>
<comment type="caution">
    <text evidence="22">The sequence shown here is derived from an EMBL/GenBank/DDBJ whole genome shotgun (WGS) entry which is preliminary data.</text>
</comment>
<evidence type="ECO:0000256" key="9">
    <source>
        <dbReference type="ARBA" id="ARBA00022737"/>
    </source>
</evidence>
<dbReference type="InterPro" id="IPR001214">
    <property type="entry name" value="SET_dom"/>
</dbReference>
<dbReference type="Pfam" id="PF05033">
    <property type="entry name" value="Pre-SET"/>
    <property type="match status" value="1"/>
</dbReference>
<dbReference type="Pfam" id="PF18300">
    <property type="entry name" value="DUF5604"/>
    <property type="match status" value="1"/>
</dbReference>
<proteinExistence type="predicted"/>
<evidence type="ECO:0000256" key="15">
    <source>
        <dbReference type="ARBA" id="ARBA00023242"/>
    </source>
</evidence>
<keyword evidence="23" id="KW-1185">Reference proteome</keyword>
<keyword evidence="7" id="KW-0949">S-adenosyl-L-methionine</keyword>
<evidence type="ECO:0000256" key="3">
    <source>
        <dbReference type="ARBA" id="ARBA00022454"/>
    </source>
</evidence>
<dbReference type="Pfam" id="PF00856">
    <property type="entry name" value="SET"/>
    <property type="match status" value="1"/>
</dbReference>
<dbReference type="InterPro" id="IPR007728">
    <property type="entry name" value="Pre-SET_dom"/>
</dbReference>
<dbReference type="CDD" id="cd20382">
    <property type="entry name" value="Tudor_SETDB1_rpt1"/>
    <property type="match status" value="1"/>
</dbReference>
<keyword evidence="6" id="KW-0808">Transferase</keyword>
<evidence type="ECO:0000256" key="13">
    <source>
        <dbReference type="ARBA" id="ARBA00023054"/>
    </source>
</evidence>
<accession>A0AAD9UCR1</accession>
<feature type="coiled-coil region" evidence="16">
    <location>
        <begin position="30"/>
        <end position="57"/>
    </location>
</feature>
<dbReference type="InterPro" id="IPR016177">
    <property type="entry name" value="DNA-bd_dom_sf"/>
</dbReference>
<dbReference type="CDD" id="cd21181">
    <property type="entry name" value="Tudor_SETDB1_rpt2"/>
    <property type="match status" value="1"/>
</dbReference>
<keyword evidence="4" id="KW-0678">Repressor</keyword>
<organism evidence="22 23">
    <name type="scientific">Ridgeia piscesae</name>
    <name type="common">Tubeworm</name>
    <dbReference type="NCBI Taxonomy" id="27915"/>
    <lineage>
        <taxon>Eukaryota</taxon>
        <taxon>Metazoa</taxon>
        <taxon>Spiralia</taxon>
        <taxon>Lophotrochozoa</taxon>
        <taxon>Annelida</taxon>
        <taxon>Polychaeta</taxon>
        <taxon>Sedentaria</taxon>
        <taxon>Canalipalpata</taxon>
        <taxon>Sabellida</taxon>
        <taxon>Siboglinidae</taxon>
        <taxon>Ridgeia</taxon>
    </lineage>
</organism>
<gene>
    <name evidence="22" type="ORF">NP493_262g01000</name>
</gene>
<dbReference type="Proteomes" id="UP001209878">
    <property type="component" value="Unassembled WGS sequence"/>
</dbReference>
<evidence type="ECO:0000313" key="22">
    <source>
        <dbReference type="EMBL" id="KAK2184505.1"/>
    </source>
</evidence>
<reference evidence="22" key="1">
    <citation type="journal article" date="2023" name="Mol. Biol. Evol.">
        <title>Third-Generation Sequencing Reveals the Adaptive Role of the Epigenome in Three Deep-Sea Polychaetes.</title>
        <authorList>
            <person name="Perez M."/>
            <person name="Aroh O."/>
            <person name="Sun Y."/>
            <person name="Lan Y."/>
            <person name="Juniper S.K."/>
            <person name="Young C.R."/>
            <person name="Angers B."/>
            <person name="Qian P.Y."/>
        </authorList>
    </citation>
    <scope>NUCLEOTIDE SEQUENCE</scope>
    <source>
        <strain evidence="22">R07B-5</strain>
    </source>
</reference>
<keyword evidence="10" id="KW-0862">Zinc</keyword>
<dbReference type="PROSITE" id="PS50982">
    <property type="entry name" value="MBD"/>
    <property type="match status" value="1"/>
</dbReference>
<keyword evidence="5" id="KW-0489">Methyltransferase</keyword>
<evidence type="ECO:0000256" key="7">
    <source>
        <dbReference type="ARBA" id="ARBA00022691"/>
    </source>
</evidence>
<dbReference type="PROSITE" id="PS50868">
    <property type="entry name" value="POST_SET"/>
    <property type="match status" value="1"/>
</dbReference>
<keyword evidence="8" id="KW-0479">Metal-binding</keyword>
<dbReference type="GO" id="GO:0046974">
    <property type="term" value="F:histone H3K9 methyltransferase activity"/>
    <property type="evidence" value="ECO:0007669"/>
    <property type="project" value="TreeGrafter"/>
</dbReference>
<dbReference type="PROSITE" id="PS50280">
    <property type="entry name" value="SET"/>
    <property type="match status" value="1"/>
</dbReference>
<dbReference type="CDD" id="cd10517">
    <property type="entry name" value="SET_SETDB1"/>
    <property type="match status" value="1"/>
</dbReference>
<dbReference type="SUPFAM" id="SSF54171">
    <property type="entry name" value="DNA-binding domain"/>
    <property type="match status" value="1"/>
</dbReference>
<dbReference type="SUPFAM" id="SSF82199">
    <property type="entry name" value="SET domain"/>
    <property type="match status" value="1"/>
</dbReference>
<dbReference type="InterPro" id="IPR040880">
    <property type="entry name" value="DUF5604"/>
</dbReference>
<dbReference type="GO" id="GO:0003677">
    <property type="term" value="F:DNA binding"/>
    <property type="evidence" value="ECO:0007669"/>
    <property type="project" value="InterPro"/>
</dbReference>
<dbReference type="PANTHER" id="PTHR46024:SF1">
    <property type="entry name" value="HISTONE-LYSINE N-METHYLTRANSFERASE EGGLESS"/>
    <property type="match status" value="1"/>
</dbReference>
<evidence type="ECO:0000256" key="11">
    <source>
        <dbReference type="ARBA" id="ARBA00022853"/>
    </source>
</evidence>
<sequence>MAEAPINPAEKEVVYRIKTDDIDKLIDSRLKLLDYDKADAKKEVESLQNQVKVQEKKQKEIDLIFSDCIRMIEKFKAEIEAEQTVEKIDEPQVILSGSDSDDDVQFIEATYEPLCVAKKPIKQTETPQQPQQLLQQLQQPPQLQRPPVLTPPVPCQVVPHSPLLPRMPTAPTPVRFVRIQQYEESATKPLLLSPQGVITPMASTLSKILNEPPVICGTVTNTNQQSSPDSCLGLPLPQVSITGSMLQPRGATFTELPPKHIDLAVGMKLYGRKFNDIWYKGTLIDIQNKDRPRIEHKYKVKFDGKGMKILTGRQVACIDISTEILPVGTRVIALYRGEQTSPSNWYYAGIVAEPANKRNNNRYLIFFDDGYAQYCFTRDVHQVVEQSANVWDDIHPDSSQFIQDYLNQYPERPMVRLQEKQMVKTEWKGKWWAAHVQRVDASLVQMYFDADKRVEWIYRGSTRLEPLYTELANAEASKVSGKGRRHNIHIKSRQKPFVEYTRGSEDQGSKSGETDMQKTAKTEGATLVDVGSGETGTKKRAVARKSISKPTPIIVHDITDDTEDELPVEVQEQEPYQPSNGSQMTLHRDIATTLQERFNGEHYDLGEDALGERVEIEKILPIRDSDKKKYKPHTCSASCLKDVPDDLQKFKCYNPLLIPQLCGWERQITKQSNYGKRVIVYRAPCARRLRTIEEVDKYLAQTNSHMTIDMFCFDSQLHTDTEYVPVRTFCDIKDLSYGKETVPISCVNGIDREYPDYVEYSNQRTPAKGVKLNLDPSFLVGCDCTDGCRDRTKCRCIQLTVDATRCIAENLDAGYHHRRLRESLITGVYECNVNCKCDCRCTNRVAQNGLQLRLQVFKTEKRGWGLRCLDDIPAGGFICIYVGQLLTEQGANEDGQQFGDEYLAELDYIEVVERVKDGFESNVDEDEGIMDDLSTDNSVPADDSDSTYSGEKRYAHQKSKKKNGVNKIVLKREDKAWSVKCGVQEISGANKTQDWLNSLSSSAIVISDEEGDKGGSGGRAMVNDDELPDLDEQPLPPVSSKHKVEHVGSHNDEMKGIIEKTDDGMASLKITEPTSLNIDDVVSEDSDDNMFTEQKDVSTAALPEFKRTTRSQTQSRFSNLPDPKSQKHISPQQNPTIDTPTGQPKKIDFVDTVLSPSPEKRPTISTRPYFGEEFSYVMDAKSMGNLGRYLNHSCTPNVFVQNVFVDTHDLRFPWIAFFAAQYIRAGTELTWDYNYEVGSVPGKVLYCYCGSAECRGRLL</sequence>
<dbReference type="Gene3D" id="3.30.890.10">
    <property type="entry name" value="Methyl-cpg-binding Protein 2, Chain A"/>
    <property type="match status" value="1"/>
</dbReference>
<feature type="region of interest" description="Disordered" evidence="17">
    <location>
        <begin position="1094"/>
        <end position="1146"/>
    </location>
</feature>
<feature type="region of interest" description="Disordered" evidence="17">
    <location>
        <begin position="1008"/>
        <end position="1027"/>
    </location>
</feature>
<dbReference type="InterPro" id="IPR046341">
    <property type="entry name" value="SET_dom_sf"/>
</dbReference>
<dbReference type="PROSITE" id="PS50867">
    <property type="entry name" value="PRE_SET"/>
    <property type="match status" value="1"/>
</dbReference>
<evidence type="ECO:0000256" key="6">
    <source>
        <dbReference type="ARBA" id="ARBA00022679"/>
    </source>
</evidence>
<evidence type="ECO:0000256" key="8">
    <source>
        <dbReference type="ARBA" id="ARBA00022723"/>
    </source>
</evidence>
<evidence type="ECO:0000256" key="10">
    <source>
        <dbReference type="ARBA" id="ARBA00022833"/>
    </source>
</evidence>
<dbReference type="Gene3D" id="2.30.30.140">
    <property type="match status" value="3"/>
</dbReference>
<dbReference type="SMART" id="SM00333">
    <property type="entry name" value="TUDOR"/>
    <property type="match status" value="2"/>
</dbReference>
<dbReference type="PANTHER" id="PTHR46024">
    <property type="entry name" value="HISTONE-LYSINE N-METHYLTRANSFERASE EGGLESS"/>
    <property type="match status" value="1"/>
</dbReference>
<dbReference type="SMART" id="SM00391">
    <property type="entry name" value="MBD"/>
    <property type="match status" value="1"/>
</dbReference>
<keyword evidence="11" id="KW-0156">Chromatin regulator</keyword>
<feature type="domain" description="Post-SET" evidence="20">
    <location>
        <begin position="1243"/>
        <end position="1259"/>
    </location>
</feature>
<evidence type="ECO:0000256" key="17">
    <source>
        <dbReference type="SAM" id="MobiDB-lite"/>
    </source>
</evidence>
<keyword evidence="9" id="KW-0677">Repeat</keyword>
<feature type="compositionally biased region" description="Basic and acidic residues" evidence="17">
    <location>
        <begin position="502"/>
        <end position="521"/>
    </location>
</feature>
<dbReference type="InterPro" id="IPR001739">
    <property type="entry name" value="Methyl_CpG_DNA-bd"/>
</dbReference>
<dbReference type="EMBL" id="JAODUO010000263">
    <property type="protein sequence ID" value="KAK2184505.1"/>
    <property type="molecule type" value="Genomic_DNA"/>
</dbReference>
<evidence type="ECO:0000256" key="1">
    <source>
        <dbReference type="ARBA" id="ARBA00004123"/>
    </source>
</evidence>
<feature type="region of interest" description="Disordered" evidence="17">
    <location>
        <begin position="498"/>
        <end position="544"/>
    </location>
</feature>
<dbReference type="GO" id="GO:0070828">
    <property type="term" value="P:heterochromatin organization"/>
    <property type="evidence" value="ECO:0007669"/>
    <property type="project" value="TreeGrafter"/>
</dbReference>
<dbReference type="InterPro" id="IPR051516">
    <property type="entry name" value="SETDB_methyltransferase"/>
</dbReference>
<dbReference type="GO" id="GO:0005694">
    <property type="term" value="C:chromosome"/>
    <property type="evidence" value="ECO:0007669"/>
    <property type="project" value="UniProtKB-SubCell"/>
</dbReference>
<comment type="subcellular location">
    <subcellularLocation>
        <location evidence="2">Chromosome</location>
    </subcellularLocation>
    <subcellularLocation>
        <location evidence="1">Nucleus</location>
    </subcellularLocation>
</comment>
<dbReference type="GO" id="GO:0010629">
    <property type="term" value="P:negative regulation of gene expression"/>
    <property type="evidence" value="ECO:0007669"/>
    <property type="project" value="TreeGrafter"/>
</dbReference>
<keyword evidence="12" id="KW-0805">Transcription regulation</keyword>
<evidence type="ECO:0000259" key="20">
    <source>
        <dbReference type="PROSITE" id="PS50868"/>
    </source>
</evidence>
<keyword evidence="15" id="KW-0539">Nucleus</keyword>
<evidence type="ECO:0000259" key="19">
    <source>
        <dbReference type="PROSITE" id="PS50867"/>
    </source>
</evidence>
<evidence type="ECO:0000256" key="16">
    <source>
        <dbReference type="SAM" id="Coils"/>
    </source>
</evidence>
<keyword evidence="14" id="KW-0804">Transcription</keyword>
<dbReference type="GO" id="GO:0005634">
    <property type="term" value="C:nucleus"/>
    <property type="evidence" value="ECO:0007669"/>
    <property type="project" value="UniProtKB-SubCell"/>
</dbReference>
<dbReference type="GO" id="GO:0008270">
    <property type="term" value="F:zinc ion binding"/>
    <property type="evidence" value="ECO:0007669"/>
    <property type="project" value="InterPro"/>
</dbReference>
<dbReference type="SMART" id="SM00468">
    <property type="entry name" value="PreSET"/>
    <property type="match status" value="1"/>
</dbReference>
<dbReference type="InterPro" id="IPR041292">
    <property type="entry name" value="Tudor_4"/>
</dbReference>
<feature type="domain" description="SET" evidence="18">
    <location>
        <begin position="852"/>
        <end position="1234"/>
    </location>
</feature>
<dbReference type="SMART" id="SM00317">
    <property type="entry name" value="SET"/>
    <property type="match status" value="1"/>
</dbReference>
<keyword evidence="13 16" id="KW-0175">Coiled coil</keyword>
<dbReference type="GO" id="GO:0032259">
    <property type="term" value="P:methylation"/>
    <property type="evidence" value="ECO:0007669"/>
    <property type="project" value="UniProtKB-KW"/>
</dbReference>
<name>A0AAD9UCR1_RIDPI</name>
<evidence type="ECO:0000256" key="4">
    <source>
        <dbReference type="ARBA" id="ARBA00022491"/>
    </source>
</evidence>
<dbReference type="AlphaFoldDB" id="A0AAD9UCR1"/>
<evidence type="ECO:0000256" key="2">
    <source>
        <dbReference type="ARBA" id="ARBA00004286"/>
    </source>
</evidence>
<evidence type="ECO:0000313" key="23">
    <source>
        <dbReference type="Proteomes" id="UP001209878"/>
    </source>
</evidence>
<feature type="compositionally biased region" description="Polar residues" evidence="17">
    <location>
        <begin position="1128"/>
        <end position="1142"/>
    </location>
</feature>
<dbReference type="InterPro" id="IPR003616">
    <property type="entry name" value="Post-SET_dom"/>
</dbReference>
<dbReference type="InterPro" id="IPR002999">
    <property type="entry name" value="Tudor"/>
</dbReference>
<evidence type="ECO:0000256" key="14">
    <source>
        <dbReference type="ARBA" id="ARBA00023163"/>
    </source>
</evidence>
<evidence type="ECO:0000259" key="18">
    <source>
        <dbReference type="PROSITE" id="PS50280"/>
    </source>
</evidence>
<evidence type="ECO:0000256" key="5">
    <source>
        <dbReference type="ARBA" id="ARBA00022603"/>
    </source>
</evidence>
<feature type="domain" description="Pre-SET" evidence="19">
    <location>
        <begin position="780"/>
        <end position="849"/>
    </location>
</feature>
<dbReference type="Gene3D" id="2.170.270.10">
    <property type="entry name" value="SET domain"/>
    <property type="match status" value="2"/>
</dbReference>
<dbReference type="Pfam" id="PF01429">
    <property type="entry name" value="MBD"/>
    <property type="match status" value="1"/>
</dbReference>
<evidence type="ECO:0000259" key="21">
    <source>
        <dbReference type="PROSITE" id="PS50982"/>
    </source>
</evidence>
<keyword evidence="3" id="KW-0158">Chromosome</keyword>
<evidence type="ECO:0000256" key="12">
    <source>
        <dbReference type="ARBA" id="ARBA00023015"/>
    </source>
</evidence>
<dbReference type="Pfam" id="PF18358">
    <property type="entry name" value="Tudor_4"/>
    <property type="match status" value="1"/>
</dbReference>
<feature type="domain" description="MBD" evidence="21">
    <location>
        <begin position="650"/>
        <end position="718"/>
    </location>
</feature>
<feature type="region of interest" description="Disordered" evidence="17">
    <location>
        <begin position="923"/>
        <end position="960"/>
    </location>
</feature>
<dbReference type="CDD" id="cd01395">
    <property type="entry name" value="HMT_MBD"/>
    <property type="match status" value="1"/>
</dbReference>
<protein>
    <submittedName>
        <fullName evidence="22">Uncharacterized protein</fullName>
    </submittedName>
</protein>
<dbReference type="Pfam" id="PF18359">
    <property type="entry name" value="Tudor_5"/>
    <property type="match status" value="1"/>
</dbReference>
<dbReference type="InterPro" id="IPR041291">
    <property type="entry name" value="TUDOR_5"/>
</dbReference>
<dbReference type="InterPro" id="IPR047232">
    <property type="entry name" value="SETDB1/2-like_MBD"/>
</dbReference>